<evidence type="ECO:0000256" key="1">
    <source>
        <dbReference type="ARBA" id="ARBA00007251"/>
    </source>
</evidence>
<reference evidence="5" key="1">
    <citation type="submission" date="2015-07" db="EMBL/GenBank/DDBJ databases">
        <title>Adaptation to a free-living lifestyle via gene acquisitions in the diplomonad Trepomonas sp. PC1.</title>
        <authorList>
            <person name="Xu F."/>
            <person name="Jerlstrom-Hultqvist J."/>
            <person name="Kolisko M."/>
            <person name="Simpson A.G.B."/>
            <person name="Roger A.J."/>
            <person name="Svard S.G."/>
            <person name="Andersson J.O."/>
        </authorList>
    </citation>
    <scope>NUCLEOTIDE SEQUENCE</scope>
    <source>
        <strain evidence="5">PC1</strain>
    </source>
</reference>
<dbReference type="SUPFAM" id="SSF100950">
    <property type="entry name" value="NagB/RpiA/CoA transferase-like"/>
    <property type="match status" value="1"/>
</dbReference>
<keyword evidence="3" id="KW-0648">Protein biosynthesis</keyword>
<feature type="non-terminal residue" evidence="5">
    <location>
        <position position="1"/>
    </location>
</feature>
<dbReference type="InterPro" id="IPR000649">
    <property type="entry name" value="IF-2B-related"/>
</dbReference>
<name>A0A146K4E8_9EUKA</name>
<evidence type="ECO:0000313" key="5">
    <source>
        <dbReference type="EMBL" id="JAP90526.1"/>
    </source>
</evidence>
<dbReference type="GO" id="GO:0003743">
    <property type="term" value="F:translation initiation factor activity"/>
    <property type="evidence" value="ECO:0007669"/>
    <property type="project" value="UniProtKB-KW"/>
</dbReference>
<gene>
    <name evidence="5" type="ORF">TPC1_20175</name>
</gene>
<keyword evidence="2 5" id="KW-0396">Initiation factor</keyword>
<dbReference type="Pfam" id="PF01008">
    <property type="entry name" value="IF-2B"/>
    <property type="match status" value="1"/>
</dbReference>
<dbReference type="PANTHER" id="PTHR45860:SF1">
    <property type="entry name" value="TRANSLATION INITIATION FACTOR EIF-2B SUBUNIT ALPHA"/>
    <property type="match status" value="1"/>
</dbReference>
<dbReference type="AlphaFoldDB" id="A0A146K4E8"/>
<evidence type="ECO:0000256" key="3">
    <source>
        <dbReference type="ARBA" id="ARBA00022917"/>
    </source>
</evidence>
<dbReference type="InterPro" id="IPR051501">
    <property type="entry name" value="eIF2B_alpha/beta/delta"/>
</dbReference>
<dbReference type="GO" id="GO:0005085">
    <property type="term" value="F:guanyl-nucleotide exchange factor activity"/>
    <property type="evidence" value="ECO:0007669"/>
    <property type="project" value="TreeGrafter"/>
</dbReference>
<feature type="non-terminal residue" evidence="5">
    <location>
        <position position="113"/>
    </location>
</feature>
<dbReference type="InterPro" id="IPR037171">
    <property type="entry name" value="NagB/RpiA_transferase-like"/>
</dbReference>
<organism evidence="5">
    <name type="scientific">Trepomonas sp. PC1</name>
    <dbReference type="NCBI Taxonomy" id="1076344"/>
    <lineage>
        <taxon>Eukaryota</taxon>
        <taxon>Metamonada</taxon>
        <taxon>Diplomonadida</taxon>
        <taxon>Hexamitidae</taxon>
        <taxon>Hexamitinae</taxon>
        <taxon>Trepomonas</taxon>
    </lineage>
</organism>
<dbReference type="PANTHER" id="PTHR45860">
    <property type="entry name" value="TRANSLATION INITIATION FACTOR EIF-2B SUBUNIT ALPHA"/>
    <property type="match status" value="1"/>
</dbReference>
<sequence length="113" mass="13238">SPTTVLKELMIFIQTSKLTTVAQYMSSIQEKLKNMRLSCQLSCFGILDQFNAYLQRTQLEYINQDKTVNEFKNHLLNGLDRFYDRVCNSSKKITEYLEPYIKNGFKILTFGFS</sequence>
<accession>A0A146K4E8</accession>
<evidence type="ECO:0000256" key="2">
    <source>
        <dbReference type="ARBA" id="ARBA00022540"/>
    </source>
</evidence>
<proteinExistence type="inferred from homology"/>
<dbReference type="EMBL" id="GDID01006080">
    <property type="protein sequence ID" value="JAP90526.1"/>
    <property type="molecule type" value="Transcribed_RNA"/>
</dbReference>
<dbReference type="GO" id="GO:0005851">
    <property type="term" value="C:eukaryotic translation initiation factor 2B complex"/>
    <property type="evidence" value="ECO:0007669"/>
    <property type="project" value="TreeGrafter"/>
</dbReference>
<protein>
    <submittedName>
        <fullName evidence="5">Initiation factor 2 subunit family protein</fullName>
    </submittedName>
</protein>
<evidence type="ECO:0000256" key="4">
    <source>
        <dbReference type="RuleBase" id="RU003814"/>
    </source>
</evidence>
<comment type="similarity">
    <text evidence="1 4">Belongs to the eIF-2B alpha/beta/delta subunits family.</text>
</comment>